<organism evidence="1 2">
    <name type="scientific">Cyphellophora europaea (strain CBS 101466)</name>
    <name type="common">Phialophora europaea</name>
    <dbReference type="NCBI Taxonomy" id="1220924"/>
    <lineage>
        <taxon>Eukaryota</taxon>
        <taxon>Fungi</taxon>
        <taxon>Dikarya</taxon>
        <taxon>Ascomycota</taxon>
        <taxon>Pezizomycotina</taxon>
        <taxon>Eurotiomycetes</taxon>
        <taxon>Chaetothyriomycetidae</taxon>
        <taxon>Chaetothyriales</taxon>
        <taxon>Cyphellophoraceae</taxon>
        <taxon>Cyphellophora</taxon>
    </lineage>
</organism>
<dbReference type="VEuPathDB" id="FungiDB:HMPREF1541_05010"/>
<accession>W2RWM4</accession>
<dbReference type="OrthoDB" id="4538483at2759"/>
<dbReference type="Gene3D" id="1.25.10.50">
    <property type="match status" value="1"/>
</dbReference>
<dbReference type="Proteomes" id="UP000030752">
    <property type="component" value="Unassembled WGS sequence"/>
</dbReference>
<reference evidence="1 2" key="1">
    <citation type="submission" date="2013-03" db="EMBL/GenBank/DDBJ databases">
        <title>The Genome Sequence of Phialophora europaea CBS 101466.</title>
        <authorList>
            <consortium name="The Broad Institute Genomics Platform"/>
            <person name="Cuomo C."/>
            <person name="de Hoog S."/>
            <person name="Gorbushina A."/>
            <person name="Walker B."/>
            <person name="Young S.K."/>
            <person name="Zeng Q."/>
            <person name="Gargeya S."/>
            <person name="Fitzgerald M."/>
            <person name="Haas B."/>
            <person name="Abouelleil A."/>
            <person name="Allen A.W."/>
            <person name="Alvarado L."/>
            <person name="Arachchi H.M."/>
            <person name="Berlin A.M."/>
            <person name="Chapman S.B."/>
            <person name="Gainer-Dewar J."/>
            <person name="Goldberg J."/>
            <person name="Griggs A."/>
            <person name="Gujja S."/>
            <person name="Hansen M."/>
            <person name="Howarth C."/>
            <person name="Imamovic A."/>
            <person name="Ireland A."/>
            <person name="Larimer J."/>
            <person name="McCowan C."/>
            <person name="Murphy C."/>
            <person name="Pearson M."/>
            <person name="Poon T.W."/>
            <person name="Priest M."/>
            <person name="Roberts A."/>
            <person name="Saif S."/>
            <person name="Shea T."/>
            <person name="Sisk P."/>
            <person name="Sykes S."/>
            <person name="Wortman J."/>
            <person name="Nusbaum C."/>
            <person name="Birren B."/>
        </authorList>
    </citation>
    <scope>NUCLEOTIDE SEQUENCE [LARGE SCALE GENOMIC DNA]</scope>
    <source>
        <strain evidence="1 2">CBS 101466</strain>
    </source>
</reference>
<dbReference type="EMBL" id="KB822720">
    <property type="protein sequence ID" value="ETN40730.1"/>
    <property type="molecule type" value="Genomic_DNA"/>
</dbReference>
<gene>
    <name evidence="1" type="ORF">HMPREF1541_05010</name>
</gene>
<dbReference type="InParanoid" id="W2RWM4"/>
<name>W2RWM4_CYPE1</name>
<dbReference type="RefSeq" id="XP_008717573.1">
    <property type="nucleotide sequence ID" value="XM_008719351.1"/>
</dbReference>
<dbReference type="STRING" id="1220924.W2RWM4"/>
<dbReference type="eggNOG" id="ENOG502S03U">
    <property type="taxonomic scope" value="Eukaryota"/>
</dbReference>
<evidence type="ECO:0000313" key="2">
    <source>
        <dbReference type="Proteomes" id="UP000030752"/>
    </source>
</evidence>
<proteinExistence type="predicted"/>
<sequence>MDVPSEDKDALFTEVFQHLGELQQQSTTPLNEELFRRAERALDVSTPRDLLWRLLQIGEGLLQAMLEDPRPLTRLLERVVLLIPFDELKSVISSEKLEEGLKSASVSIQLLCLAYLAKASDTPSGASFVAASSNLVQRLVTVWLSVESTEVSERALECLVSLLAVDNPDTTTVLAAENRIGEAQGQGLMWRRLFHDVQVYKLFFLWTSLSKSNHDLKSKKGQQQVTISQARLFDFVARTFVLDWTAITTSTLPEVEADFVKSETPSQPYGGLLRYAASNMIDSNDFLMDVLRQDFFTKLLNVVQEENTRLVPPRLLEAIQEEAGVDPSSDQGGAGVRL</sequence>
<keyword evidence="2" id="KW-1185">Reference proteome</keyword>
<dbReference type="HOGENOM" id="CLU_821408_0_0_1"/>
<evidence type="ECO:0000313" key="1">
    <source>
        <dbReference type="EMBL" id="ETN40730.1"/>
    </source>
</evidence>
<dbReference type="GeneID" id="19972349"/>
<dbReference type="AlphaFoldDB" id="W2RWM4"/>
<protein>
    <submittedName>
        <fullName evidence="1">Uncharacterized protein</fullName>
    </submittedName>
</protein>